<dbReference type="EMBL" id="LNAL01000003">
    <property type="protein sequence ID" value="KUG09476.1"/>
    <property type="molecule type" value="Genomic_DNA"/>
</dbReference>
<proteinExistence type="predicted"/>
<dbReference type="Proteomes" id="UP000054223">
    <property type="component" value="Unassembled WGS sequence"/>
</dbReference>
<name>A0A9X0HNU3_SOLP1</name>
<sequence length="98" mass="11551">MDEPGEHHLLLTTTDEDSSALQIEVRWFDDWASWGIYPDDQFELLLSAGSSKKEFGKEVLRVLTKIWLQHGEEGYRKKWLRHSFPSQQHTQLQRLLNA</sequence>
<comment type="caution">
    <text evidence="1">The sequence shown here is derived from an EMBL/GenBank/DDBJ whole genome shotgun (WGS) entry which is preliminary data.</text>
</comment>
<dbReference type="AlphaFoldDB" id="A0A9X0HNU3"/>
<evidence type="ECO:0000313" key="2">
    <source>
        <dbReference type="Proteomes" id="UP000054223"/>
    </source>
</evidence>
<evidence type="ECO:0000313" key="1">
    <source>
        <dbReference type="EMBL" id="KUG09476.1"/>
    </source>
</evidence>
<organism evidence="1 2">
    <name type="scientific">Solirubrum puertoriconensis</name>
    <dbReference type="NCBI Taxonomy" id="1751427"/>
    <lineage>
        <taxon>Bacteria</taxon>
        <taxon>Pseudomonadati</taxon>
        <taxon>Bacteroidota</taxon>
        <taxon>Cytophagia</taxon>
        <taxon>Cytophagales</taxon>
    </lineage>
</organism>
<accession>A0A9X0HNU3</accession>
<protein>
    <submittedName>
        <fullName evidence="1">Uncharacterized protein</fullName>
    </submittedName>
</protein>
<gene>
    <name evidence="1" type="ORF">ASU33_17300</name>
</gene>
<reference evidence="1 2" key="1">
    <citation type="submission" date="2015-11" db="EMBL/GenBank/DDBJ databases">
        <title>Solirubrum puertoriconensis gen. nov. an environmental bacteria isolated in Puerto Rico.</title>
        <authorList>
            <person name="Cuebas-Irizarry M.F."/>
            <person name="Montalvo-Rodriguez R."/>
        </authorList>
    </citation>
    <scope>NUCLEOTIDE SEQUENCE [LARGE SCALE GENOMIC DNA]</scope>
    <source>
        <strain evidence="1 2">MC1A</strain>
    </source>
</reference>
<keyword evidence="2" id="KW-1185">Reference proteome</keyword>